<evidence type="ECO:0000256" key="1">
    <source>
        <dbReference type="ARBA" id="ARBA00023002"/>
    </source>
</evidence>
<evidence type="ECO:0000259" key="2">
    <source>
        <dbReference type="PROSITE" id="PS51082"/>
    </source>
</evidence>
<dbReference type="Proteomes" id="UP000537130">
    <property type="component" value="Unassembled WGS sequence"/>
</dbReference>
<gene>
    <name evidence="3" type="ORF">FHR99_002710</name>
</gene>
<name>A0A7W4Z7Z9_9GAMM</name>
<comment type="caution">
    <text evidence="3">The sequence shown here is derived from an EMBL/GenBank/DDBJ whole genome shotgun (WGS) entry which is preliminary data.</text>
</comment>
<keyword evidence="1" id="KW-0560">Oxidoreductase</keyword>
<dbReference type="SUPFAM" id="SSF51735">
    <property type="entry name" value="NAD(P)-binding Rossmann-fold domains"/>
    <property type="match status" value="1"/>
</dbReference>
<sequence>MNLKGKVALVTGATSGIGSATAEAMAAQGAELFIVCRNAAKGQALLDEIQQKTGNTQLNKIVADLSVLADVRRAAEEFLQTGKPLHLLINNAGVIYTERKITADGLEETFAVNHLAYFLFTELLRERIVESAPARIVSVASGAHAFCKEIHFDDLNYERRAYKTFEVYGHSKLANILWTRELARQLEGTGVTANCVHPGAVRSGLGKQNGLLGKLMTAIVAPFFQTPEKGASTSVYLATSPEVEGVTGKYFAKCKPLEPKPWAKDNVAAKRLWDVSRELTGLN</sequence>
<dbReference type="InterPro" id="IPR003124">
    <property type="entry name" value="WH2_dom"/>
</dbReference>
<proteinExistence type="predicted"/>
<dbReference type="PANTHER" id="PTHR43157">
    <property type="entry name" value="PHOSPHATIDYLINOSITOL-GLYCAN BIOSYNTHESIS CLASS F PROTEIN-RELATED"/>
    <property type="match status" value="1"/>
</dbReference>
<dbReference type="InterPro" id="IPR036291">
    <property type="entry name" value="NAD(P)-bd_dom_sf"/>
</dbReference>
<reference evidence="3 4" key="1">
    <citation type="submission" date="2020-08" db="EMBL/GenBank/DDBJ databases">
        <title>Genomic Encyclopedia of Type Strains, Phase III (KMG-III): the genomes of soil and plant-associated and newly described type strains.</title>
        <authorList>
            <person name="Whitman W."/>
        </authorList>
    </citation>
    <scope>NUCLEOTIDE SEQUENCE [LARGE SCALE GENOMIC DNA]</scope>
    <source>
        <strain evidence="3 4">CECT 8654</strain>
    </source>
</reference>
<protein>
    <submittedName>
        <fullName evidence="3">NAD(P)-dependent dehydrogenase (Short-subunit alcohol dehydrogenase family)</fullName>
    </submittedName>
</protein>
<dbReference type="GO" id="GO:0016491">
    <property type="term" value="F:oxidoreductase activity"/>
    <property type="evidence" value="ECO:0007669"/>
    <property type="project" value="UniProtKB-KW"/>
</dbReference>
<evidence type="ECO:0000313" key="3">
    <source>
        <dbReference type="EMBL" id="MBB3048436.1"/>
    </source>
</evidence>
<accession>A0A7W4Z7Z9</accession>
<organism evidence="3 4">
    <name type="scientific">Litorivivens lipolytica</name>
    <dbReference type="NCBI Taxonomy" id="1524264"/>
    <lineage>
        <taxon>Bacteria</taxon>
        <taxon>Pseudomonadati</taxon>
        <taxon>Pseudomonadota</taxon>
        <taxon>Gammaproteobacteria</taxon>
        <taxon>Litorivivens</taxon>
    </lineage>
</organism>
<dbReference type="AlphaFoldDB" id="A0A7W4Z7Z9"/>
<dbReference type="Gene3D" id="3.40.50.720">
    <property type="entry name" value="NAD(P)-binding Rossmann-like Domain"/>
    <property type="match status" value="1"/>
</dbReference>
<dbReference type="InterPro" id="IPR002347">
    <property type="entry name" value="SDR_fam"/>
</dbReference>
<dbReference type="Pfam" id="PF13561">
    <property type="entry name" value="adh_short_C2"/>
    <property type="match status" value="1"/>
</dbReference>
<dbReference type="EMBL" id="JACHWY010000003">
    <property type="protein sequence ID" value="MBB3048436.1"/>
    <property type="molecule type" value="Genomic_DNA"/>
</dbReference>
<evidence type="ECO:0000313" key="4">
    <source>
        <dbReference type="Proteomes" id="UP000537130"/>
    </source>
</evidence>
<feature type="domain" description="WH2" evidence="2">
    <location>
        <begin position="41"/>
        <end position="61"/>
    </location>
</feature>
<dbReference type="CDD" id="cd05327">
    <property type="entry name" value="retinol-DH_like_SDR_c_like"/>
    <property type="match status" value="1"/>
</dbReference>
<dbReference type="PANTHER" id="PTHR43157:SF31">
    <property type="entry name" value="PHOSPHATIDYLINOSITOL-GLYCAN BIOSYNTHESIS CLASS F PROTEIN"/>
    <property type="match status" value="1"/>
</dbReference>
<dbReference type="PROSITE" id="PS51082">
    <property type="entry name" value="WH2"/>
    <property type="match status" value="1"/>
</dbReference>
<keyword evidence="4" id="KW-1185">Reference proteome</keyword>
<dbReference type="RefSeq" id="WP_183411219.1">
    <property type="nucleotide sequence ID" value="NZ_JACHWY010000003.1"/>
</dbReference>
<dbReference type="PRINTS" id="PR00081">
    <property type="entry name" value="GDHRDH"/>
</dbReference>
<dbReference type="GO" id="GO:0003779">
    <property type="term" value="F:actin binding"/>
    <property type="evidence" value="ECO:0007669"/>
    <property type="project" value="InterPro"/>
</dbReference>